<name>A0A382TB79_9ZZZZ</name>
<accession>A0A382TB79</accession>
<gene>
    <name evidence="1" type="ORF">METZ01_LOCUS371909</name>
</gene>
<protein>
    <recommendedName>
        <fullName evidence="2">Restriction endonuclease type IV Mrr domain-containing protein</fullName>
    </recommendedName>
</protein>
<dbReference type="AlphaFoldDB" id="A0A382TB79"/>
<evidence type="ECO:0008006" key="2">
    <source>
        <dbReference type="Google" id="ProtNLM"/>
    </source>
</evidence>
<sequence length="166" mass="18356">MQQNNSGDGVLDIPPGTKLRLEESAAVEELFSNLVDEAAELRGDTTPTRNTLRNSIGRHLEWAGADITYEAAIPTQEHQGPEKIFDIVANEDDWLRIVEIKDTISSDELADMQNLLPQLRTSGIEGKLYLATDIFNGFDLVSGRLRDTVSRLMSEEGMGVILADEL</sequence>
<feature type="non-terminal residue" evidence="1">
    <location>
        <position position="166"/>
    </location>
</feature>
<reference evidence="1" key="1">
    <citation type="submission" date="2018-05" db="EMBL/GenBank/DDBJ databases">
        <authorList>
            <person name="Lanie J.A."/>
            <person name="Ng W.-L."/>
            <person name="Kazmierczak K.M."/>
            <person name="Andrzejewski T.M."/>
            <person name="Davidsen T.M."/>
            <person name="Wayne K.J."/>
            <person name="Tettelin H."/>
            <person name="Glass J.I."/>
            <person name="Rusch D."/>
            <person name="Podicherti R."/>
            <person name="Tsui H.-C.T."/>
            <person name="Winkler M.E."/>
        </authorList>
    </citation>
    <scope>NUCLEOTIDE SEQUENCE</scope>
</reference>
<feature type="non-terminal residue" evidence="1">
    <location>
        <position position="1"/>
    </location>
</feature>
<proteinExistence type="predicted"/>
<organism evidence="1">
    <name type="scientific">marine metagenome</name>
    <dbReference type="NCBI Taxonomy" id="408172"/>
    <lineage>
        <taxon>unclassified sequences</taxon>
        <taxon>metagenomes</taxon>
        <taxon>ecological metagenomes</taxon>
    </lineage>
</organism>
<dbReference type="EMBL" id="UINC01135103">
    <property type="protein sequence ID" value="SVD19055.1"/>
    <property type="molecule type" value="Genomic_DNA"/>
</dbReference>
<evidence type="ECO:0000313" key="1">
    <source>
        <dbReference type="EMBL" id="SVD19055.1"/>
    </source>
</evidence>